<organism evidence="2 3">
    <name type="scientific">Elysia marginata</name>
    <dbReference type="NCBI Taxonomy" id="1093978"/>
    <lineage>
        <taxon>Eukaryota</taxon>
        <taxon>Metazoa</taxon>
        <taxon>Spiralia</taxon>
        <taxon>Lophotrochozoa</taxon>
        <taxon>Mollusca</taxon>
        <taxon>Gastropoda</taxon>
        <taxon>Heterobranchia</taxon>
        <taxon>Euthyneura</taxon>
        <taxon>Panpulmonata</taxon>
        <taxon>Sacoglossa</taxon>
        <taxon>Placobranchoidea</taxon>
        <taxon>Plakobranchidae</taxon>
        <taxon>Elysia</taxon>
    </lineage>
</organism>
<dbReference type="PANTHER" id="PTHR10188:SF8">
    <property type="entry name" value="THREONINE ASPARTASE 1"/>
    <property type="match status" value="1"/>
</dbReference>
<dbReference type="GO" id="GO:0051604">
    <property type="term" value="P:protein maturation"/>
    <property type="evidence" value="ECO:0007669"/>
    <property type="project" value="TreeGrafter"/>
</dbReference>
<dbReference type="PANTHER" id="PTHR10188">
    <property type="entry name" value="L-ASPARAGINASE"/>
    <property type="match status" value="1"/>
</dbReference>
<evidence type="ECO:0000313" key="3">
    <source>
        <dbReference type="Proteomes" id="UP000762676"/>
    </source>
</evidence>
<dbReference type="Proteomes" id="UP000762676">
    <property type="component" value="Unassembled WGS sequence"/>
</dbReference>
<comment type="caution">
    <text evidence="2">The sequence shown here is derived from an EMBL/GenBank/DDBJ whole genome shotgun (WGS) entry which is preliminary data.</text>
</comment>
<comment type="similarity">
    <text evidence="1">Belongs to the Ntn-hydrolase family.</text>
</comment>
<reference evidence="2 3" key="1">
    <citation type="journal article" date="2021" name="Elife">
        <title>Chloroplast acquisition without the gene transfer in kleptoplastic sea slugs, Plakobranchus ocellatus.</title>
        <authorList>
            <person name="Maeda T."/>
            <person name="Takahashi S."/>
            <person name="Yoshida T."/>
            <person name="Shimamura S."/>
            <person name="Takaki Y."/>
            <person name="Nagai Y."/>
            <person name="Toyoda A."/>
            <person name="Suzuki Y."/>
            <person name="Arimoto A."/>
            <person name="Ishii H."/>
            <person name="Satoh N."/>
            <person name="Nishiyama T."/>
            <person name="Hasebe M."/>
            <person name="Maruyama T."/>
            <person name="Minagawa J."/>
            <person name="Obokata J."/>
            <person name="Shigenobu S."/>
        </authorList>
    </citation>
    <scope>NUCLEOTIDE SEQUENCE [LARGE SCALE GENOMIC DNA]</scope>
</reference>
<dbReference type="Gene3D" id="3.60.20.30">
    <property type="entry name" value="(Glycosyl)asparaginase"/>
    <property type="match status" value="1"/>
</dbReference>
<proteinExistence type="inferred from homology"/>
<dbReference type="GO" id="GO:0004298">
    <property type="term" value="F:threonine-type endopeptidase activity"/>
    <property type="evidence" value="ECO:0007669"/>
    <property type="project" value="TreeGrafter"/>
</dbReference>
<gene>
    <name evidence="2" type="ORF">ElyMa_005897500</name>
</gene>
<accession>A0AAV4G4S6</accession>
<protein>
    <submittedName>
        <fullName evidence="2">Threonine aspartase 1-like</fullName>
    </submittedName>
</protein>
<evidence type="ECO:0000256" key="1">
    <source>
        <dbReference type="ARBA" id="ARBA00010872"/>
    </source>
</evidence>
<sequence length="168" mass="17958">MRIRVARVSRLSCSPNTLLSVSKQAALYGAGCWAQNQVSTAKAGVAAATSGCGEHLIQTLLAKTCSDAVRLSSDFSGSLATVFQKDFIGSEFLRTTSEKFGGVLILKSHSDGPHREVELSWAHSTASMCVGYMDRVNDSPKVFMSRLDDNATPGTSYTMGGHMVSFVK</sequence>
<dbReference type="InterPro" id="IPR000246">
    <property type="entry name" value="Peptidase_T2"/>
</dbReference>
<dbReference type="AlphaFoldDB" id="A0AAV4G4S6"/>
<keyword evidence="3" id="KW-1185">Reference proteome</keyword>
<dbReference type="GO" id="GO:0005737">
    <property type="term" value="C:cytoplasm"/>
    <property type="evidence" value="ECO:0007669"/>
    <property type="project" value="TreeGrafter"/>
</dbReference>
<evidence type="ECO:0000313" key="2">
    <source>
        <dbReference type="EMBL" id="GFR80404.1"/>
    </source>
</evidence>
<dbReference type="EMBL" id="BMAT01011852">
    <property type="protein sequence ID" value="GFR80404.1"/>
    <property type="molecule type" value="Genomic_DNA"/>
</dbReference>
<dbReference type="SUPFAM" id="SSF56235">
    <property type="entry name" value="N-terminal nucleophile aminohydrolases (Ntn hydrolases)"/>
    <property type="match status" value="1"/>
</dbReference>
<dbReference type="InterPro" id="IPR029055">
    <property type="entry name" value="Ntn_hydrolases_N"/>
</dbReference>
<name>A0AAV4G4S6_9GAST</name>